<dbReference type="GO" id="GO:0045127">
    <property type="term" value="F:N-acetylglucosamine kinase activity"/>
    <property type="evidence" value="ECO:0007669"/>
    <property type="project" value="UniProtKB-EC"/>
</dbReference>
<dbReference type="PANTHER" id="PTHR12862:SF0">
    <property type="entry name" value="N-ACETYL-D-GLUCOSAMINE KINASE"/>
    <property type="match status" value="1"/>
</dbReference>
<reference evidence="6" key="1">
    <citation type="submission" date="2022-01" db="EMBL/GenBank/DDBJ databases">
        <authorList>
            <person name="King R."/>
        </authorList>
    </citation>
    <scope>NUCLEOTIDE SEQUENCE</scope>
</reference>
<gene>
    <name evidence="6" type="ORF">CHIRRI_LOCUS10876</name>
</gene>
<dbReference type="PANTHER" id="PTHR12862">
    <property type="entry name" value="BADF TYPE ATPASE DOMAIN-CONTAINING PROTEIN"/>
    <property type="match status" value="1"/>
</dbReference>
<evidence type="ECO:0000313" key="6">
    <source>
        <dbReference type="EMBL" id="CAG9808030.1"/>
    </source>
</evidence>
<sequence length="344" mass="38058">MDEIYFAGVEGGATQSTLLISNADGKIVARARGDSCNIWLDGISEVAKRIAVMADQAKLEANIPIIIKFKCIGLSLSGCEQESTNAALEKEIKKSFPNLAENYVVCSDTLGSILTIGSGGIVIIAGTGSNSVLRNPNGETTQCGGWGHQLGDEGSAYWIAHKGIKTVFDHEDNLQKSKYDVANTWELIKNHFKVENRTDMLEHCYAKFQKSFFAKLCHQMSICAFNGDELCKSVFKDAGKLLARMIVALLPKASSELILSCHLPILCVGSVWISWELLKQGFIDELHLHNIPFELRLLKLKTGVSPALGSIYMAADFVKFSLPREYAKNYEIFFRYNYNDVNNL</sequence>
<dbReference type="Gene3D" id="3.30.420.40">
    <property type="match status" value="2"/>
</dbReference>
<evidence type="ECO:0000256" key="4">
    <source>
        <dbReference type="ARBA" id="ARBA00031123"/>
    </source>
</evidence>
<dbReference type="SUPFAM" id="SSF53067">
    <property type="entry name" value="Actin-like ATPase domain"/>
    <property type="match status" value="2"/>
</dbReference>
<evidence type="ECO:0000256" key="2">
    <source>
        <dbReference type="ARBA" id="ARBA00012122"/>
    </source>
</evidence>
<comment type="similarity">
    <text evidence="1">Belongs to the eukaryotic-type N-acetylglucosamine kinase family.</text>
</comment>
<organism evidence="6 7">
    <name type="scientific">Chironomus riparius</name>
    <dbReference type="NCBI Taxonomy" id="315576"/>
    <lineage>
        <taxon>Eukaryota</taxon>
        <taxon>Metazoa</taxon>
        <taxon>Ecdysozoa</taxon>
        <taxon>Arthropoda</taxon>
        <taxon>Hexapoda</taxon>
        <taxon>Insecta</taxon>
        <taxon>Pterygota</taxon>
        <taxon>Neoptera</taxon>
        <taxon>Endopterygota</taxon>
        <taxon>Diptera</taxon>
        <taxon>Nematocera</taxon>
        <taxon>Chironomoidea</taxon>
        <taxon>Chironomidae</taxon>
        <taxon>Chironominae</taxon>
        <taxon>Chironomus</taxon>
    </lineage>
</organism>
<dbReference type="OrthoDB" id="311172at2759"/>
<evidence type="ECO:0000256" key="1">
    <source>
        <dbReference type="ARBA" id="ARBA00006198"/>
    </source>
</evidence>
<proteinExistence type="inferred from homology"/>
<reference evidence="6" key="2">
    <citation type="submission" date="2022-10" db="EMBL/GenBank/DDBJ databases">
        <authorList>
            <consortium name="ENA_rothamsted_submissions"/>
            <consortium name="culmorum"/>
            <person name="King R."/>
        </authorList>
    </citation>
    <scope>NUCLEOTIDE SEQUENCE</scope>
</reference>
<dbReference type="Pfam" id="PF01869">
    <property type="entry name" value="BcrAD_BadFG"/>
    <property type="match status" value="1"/>
</dbReference>
<dbReference type="CDD" id="cd24078">
    <property type="entry name" value="ASKHA_NBD_NAGK_meta"/>
    <property type="match status" value="1"/>
</dbReference>
<evidence type="ECO:0000256" key="3">
    <source>
        <dbReference type="ARBA" id="ARBA00014974"/>
    </source>
</evidence>
<dbReference type="InterPro" id="IPR002731">
    <property type="entry name" value="ATPase_BadF"/>
</dbReference>
<dbReference type="Proteomes" id="UP001153620">
    <property type="component" value="Chromosome 3"/>
</dbReference>
<dbReference type="EMBL" id="OU895879">
    <property type="protein sequence ID" value="CAG9808030.1"/>
    <property type="molecule type" value="Genomic_DNA"/>
</dbReference>
<dbReference type="EC" id="2.7.1.59" evidence="2"/>
<evidence type="ECO:0000259" key="5">
    <source>
        <dbReference type="Pfam" id="PF01869"/>
    </source>
</evidence>
<keyword evidence="7" id="KW-1185">Reference proteome</keyword>
<feature type="domain" description="ATPase BadF/BadG/BcrA/BcrD type" evidence="5">
    <location>
        <begin position="8"/>
        <end position="270"/>
    </location>
</feature>
<dbReference type="InterPro" id="IPR039758">
    <property type="entry name" value="NAGK-like"/>
</dbReference>
<name>A0A9N9WWC4_9DIPT</name>
<dbReference type="InterPro" id="IPR043129">
    <property type="entry name" value="ATPase_NBD"/>
</dbReference>
<evidence type="ECO:0000313" key="7">
    <source>
        <dbReference type="Proteomes" id="UP001153620"/>
    </source>
</evidence>
<dbReference type="AlphaFoldDB" id="A0A9N9WWC4"/>
<accession>A0A9N9WWC4</accession>
<protein>
    <recommendedName>
        <fullName evidence="3">N-acetyl-D-glucosamine kinase</fullName>
        <ecNumber evidence="2">2.7.1.59</ecNumber>
    </recommendedName>
    <alternativeName>
        <fullName evidence="4">GlcNAc kinase</fullName>
    </alternativeName>
</protein>